<accession>A0AAV4DPC9</accession>
<evidence type="ECO:0000313" key="1">
    <source>
        <dbReference type="EMBL" id="GFO45985.1"/>
    </source>
</evidence>
<dbReference type="EMBL" id="BLXT01008132">
    <property type="protein sequence ID" value="GFO45985.1"/>
    <property type="molecule type" value="Genomic_DNA"/>
</dbReference>
<protein>
    <submittedName>
        <fullName evidence="1">Uncharacterized protein</fullName>
    </submittedName>
</protein>
<keyword evidence="2" id="KW-1185">Reference proteome</keyword>
<sequence>MRSLVGLKKIAPSPLNVGVYDGKKKEGELQCQRVTLSEEMVSQGQQSDRLTNDSTSVKMMQKFTLSLSVSAKTHKLSVAGSETLRIDKDQKEENLKDHCTQLLIPRLHRPFFEKLKTRP</sequence>
<proteinExistence type="predicted"/>
<comment type="caution">
    <text evidence="1">The sequence shown here is derived from an EMBL/GenBank/DDBJ whole genome shotgun (WGS) entry which is preliminary data.</text>
</comment>
<name>A0AAV4DPC9_9GAST</name>
<organism evidence="1 2">
    <name type="scientific">Plakobranchus ocellatus</name>
    <dbReference type="NCBI Taxonomy" id="259542"/>
    <lineage>
        <taxon>Eukaryota</taxon>
        <taxon>Metazoa</taxon>
        <taxon>Spiralia</taxon>
        <taxon>Lophotrochozoa</taxon>
        <taxon>Mollusca</taxon>
        <taxon>Gastropoda</taxon>
        <taxon>Heterobranchia</taxon>
        <taxon>Euthyneura</taxon>
        <taxon>Panpulmonata</taxon>
        <taxon>Sacoglossa</taxon>
        <taxon>Placobranchoidea</taxon>
        <taxon>Plakobranchidae</taxon>
        <taxon>Plakobranchus</taxon>
    </lineage>
</organism>
<reference evidence="1 2" key="1">
    <citation type="journal article" date="2021" name="Elife">
        <title>Chloroplast acquisition without the gene transfer in kleptoplastic sea slugs, Plakobranchus ocellatus.</title>
        <authorList>
            <person name="Maeda T."/>
            <person name="Takahashi S."/>
            <person name="Yoshida T."/>
            <person name="Shimamura S."/>
            <person name="Takaki Y."/>
            <person name="Nagai Y."/>
            <person name="Toyoda A."/>
            <person name="Suzuki Y."/>
            <person name="Arimoto A."/>
            <person name="Ishii H."/>
            <person name="Satoh N."/>
            <person name="Nishiyama T."/>
            <person name="Hasebe M."/>
            <person name="Maruyama T."/>
            <person name="Minagawa J."/>
            <person name="Obokata J."/>
            <person name="Shigenobu S."/>
        </authorList>
    </citation>
    <scope>NUCLEOTIDE SEQUENCE [LARGE SCALE GENOMIC DNA]</scope>
</reference>
<evidence type="ECO:0000313" key="2">
    <source>
        <dbReference type="Proteomes" id="UP000735302"/>
    </source>
</evidence>
<gene>
    <name evidence="1" type="ORF">PoB_007249000</name>
</gene>
<dbReference type="AlphaFoldDB" id="A0AAV4DPC9"/>
<dbReference type="Proteomes" id="UP000735302">
    <property type="component" value="Unassembled WGS sequence"/>
</dbReference>